<name>A0A9X9LMH0_GULGU</name>
<keyword evidence="2" id="KW-1185">Reference proteome</keyword>
<feature type="non-terminal residue" evidence="1">
    <location>
        <position position="63"/>
    </location>
</feature>
<protein>
    <submittedName>
        <fullName evidence="1">Uncharacterized protein</fullName>
    </submittedName>
</protein>
<proteinExistence type="predicted"/>
<organism evidence="1 2">
    <name type="scientific">Gulo gulo</name>
    <name type="common">Wolverine</name>
    <name type="synonym">Gluton</name>
    <dbReference type="NCBI Taxonomy" id="48420"/>
    <lineage>
        <taxon>Eukaryota</taxon>
        <taxon>Metazoa</taxon>
        <taxon>Chordata</taxon>
        <taxon>Craniata</taxon>
        <taxon>Vertebrata</taxon>
        <taxon>Euteleostomi</taxon>
        <taxon>Mammalia</taxon>
        <taxon>Eutheria</taxon>
        <taxon>Laurasiatheria</taxon>
        <taxon>Carnivora</taxon>
        <taxon>Caniformia</taxon>
        <taxon>Musteloidea</taxon>
        <taxon>Mustelidae</taxon>
        <taxon>Guloninae</taxon>
        <taxon>Gulo</taxon>
    </lineage>
</organism>
<reference evidence="1 2" key="1">
    <citation type="submission" date="2018-10" db="EMBL/GenBank/DDBJ databases">
        <authorList>
            <person name="Ekblom R."/>
            <person name="Jareborg N."/>
        </authorList>
    </citation>
    <scope>NUCLEOTIDE SEQUENCE [LARGE SCALE GENOMIC DNA]</scope>
    <source>
        <tissue evidence="1">Muscle</tissue>
    </source>
</reference>
<dbReference type="Proteomes" id="UP000269945">
    <property type="component" value="Unassembled WGS sequence"/>
</dbReference>
<comment type="caution">
    <text evidence="1">The sequence shown here is derived from an EMBL/GenBank/DDBJ whole genome shotgun (WGS) entry which is preliminary data.</text>
</comment>
<dbReference type="AlphaFoldDB" id="A0A9X9LMH0"/>
<evidence type="ECO:0000313" key="2">
    <source>
        <dbReference type="Proteomes" id="UP000269945"/>
    </source>
</evidence>
<accession>A0A9X9LMH0</accession>
<gene>
    <name evidence="1" type="ORF">BN2614_LOCUS1</name>
</gene>
<evidence type="ECO:0000313" key="1">
    <source>
        <dbReference type="EMBL" id="VCW76822.1"/>
    </source>
</evidence>
<dbReference type="EMBL" id="CYRY02007934">
    <property type="protein sequence ID" value="VCW76822.1"/>
    <property type="molecule type" value="Genomic_DNA"/>
</dbReference>
<sequence length="63" mass="6939">NLRDCPKCFQNHCFYCSSVLPVRYTFEPWCLPPLPPDPDGESGRCSSRVPGVTLALRSPAISG</sequence>